<dbReference type="PANTHER" id="PTHR48098">
    <property type="entry name" value="ENTEROCHELIN ESTERASE-RELATED"/>
    <property type="match status" value="1"/>
</dbReference>
<dbReference type="Gene3D" id="3.40.50.1820">
    <property type="entry name" value="alpha/beta hydrolase"/>
    <property type="match status" value="1"/>
</dbReference>
<evidence type="ECO:0000313" key="3">
    <source>
        <dbReference type="Proteomes" id="UP000028504"/>
    </source>
</evidence>
<dbReference type="Proteomes" id="UP000028504">
    <property type="component" value="Chromosome"/>
</dbReference>
<dbReference type="PANTHER" id="PTHR48098:SF1">
    <property type="entry name" value="DIACYLGLYCEROL ACYLTRANSFERASE_MYCOLYLTRANSFERASE AG85A"/>
    <property type="match status" value="1"/>
</dbReference>
<dbReference type="InterPro" id="IPR000801">
    <property type="entry name" value="Esterase-like"/>
</dbReference>
<dbReference type="InterPro" id="IPR050583">
    <property type="entry name" value="Mycobacterial_A85_antigen"/>
</dbReference>
<feature type="signal peptide" evidence="1">
    <location>
        <begin position="1"/>
        <end position="37"/>
    </location>
</feature>
<name>A0ABM5QPR9_9CORY</name>
<sequence length="338" mass="36931">MSVLSTLRRTGRKTVASLVALATAAGVLVAGGGVAQAQDNRGWLRPGCSWDGVGYWVQRCEVWSESMGRNITVQVQPAQRGGNAGLYMLDGLRATEYTNAWLFDTNAAAQYVNSNITLVMPVGGTASFYADWSGPAKYDLGEYVNYKWETFLTGELPGYLEQHFGVARNNNSILGLSMGATAALNLAAKHPHQFRQVLAYSGYLTTTLPGWQTMIRVALLDAGLYNINAMYGSLFSPERFKNDPFLNMDGLRGKDVYVSAATGIPGPADQKYLPKDQFAGAALEFVSRISTNTWATKARAQGIQFAEDYPAVGLHNWDNFADQMRKTQGRVLDVMNAH</sequence>
<gene>
    <name evidence="2" type="ORF">CATYP_09945</name>
</gene>
<evidence type="ECO:0000313" key="2">
    <source>
        <dbReference type="EMBL" id="AIG64817.1"/>
    </source>
</evidence>
<reference evidence="2 3" key="1">
    <citation type="submission" date="2014-07" db="EMBL/GenBank/DDBJ databases">
        <title>Complete genome sequence of Corynebacterium atypicum DSM 44849: identifiction of the mycolic acid biosynthesis genes.</title>
        <authorList>
            <person name="Tippelt A."/>
            <person name="Mollmann S."/>
            <person name="Albersmeier A."/>
            <person name="Jaenicke S."/>
            <person name="Ruckert C."/>
            <person name="Tauch A."/>
        </authorList>
    </citation>
    <scope>NUCLEOTIDE SEQUENCE [LARGE SCALE GENOMIC DNA]</scope>
    <source>
        <strain evidence="2 3">R2070</strain>
    </source>
</reference>
<dbReference type="SUPFAM" id="SSF53474">
    <property type="entry name" value="alpha/beta-Hydrolases"/>
    <property type="match status" value="1"/>
</dbReference>
<proteinExistence type="predicted"/>
<dbReference type="Pfam" id="PF00756">
    <property type="entry name" value="Esterase"/>
    <property type="match status" value="1"/>
</dbReference>
<keyword evidence="3" id="KW-1185">Reference proteome</keyword>
<protein>
    <submittedName>
        <fullName evidence="2">Esterase</fullName>
    </submittedName>
</protein>
<dbReference type="EMBL" id="CP008944">
    <property type="protein sequence ID" value="AIG64817.1"/>
    <property type="molecule type" value="Genomic_DNA"/>
</dbReference>
<organism evidence="2 3">
    <name type="scientific">Corynebacterium atypicum</name>
    <dbReference type="NCBI Taxonomy" id="191610"/>
    <lineage>
        <taxon>Bacteria</taxon>
        <taxon>Bacillati</taxon>
        <taxon>Actinomycetota</taxon>
        <taxon>Actinomycetes</taxon>
        <taxon>Mycobacteriales</taxon>
        <taxon>Corynebacteriaceae</taxon>
        <taxon>Corynebacterium</taxon>
    </lineage>
</organism>
<dbReference type="InterPro" id="IPR029058">
    <property type="entry name" value="AB_hydrolase_fold"/>
</dbReference>
<accession>A0ABM5QPR9</accession>
<dbReference type="RefSeq" id="WP_038607033.1">
    <property type="nucleotide sequence ID" value="NZ_CP008944.1"/>
</dbReference>
<evidence type="ECO:0000256" key="1">
    <source>
        <dbReference type="SAM" id="SignalP"/>
    </source>
</evidence>
<feature type="chain" id="PRO_5047438051" evidence="1">
    <location>
        <begin position="38"/>
        <end position="338"/>
    </location>
</feature>
<keyword evidence="1" id="KW-0732">Signal</keyword>